<dbReference type="PANTHER" id="PTHR30292">
    <property type="entry name" value="UNCHARACTERIZED PROTEIN YBGL-RELATED"/>
    <property type="match status" value="1"/>
</dbReference>
<reference evidence="2 3" key="1">
    <citation type="submission" date="2013-08" db="EMBL/GenBank/DDBJ databases">
        <title>Genome sequencing of Cellulomonas carbonis T26.</title>
        <authorList>
            <person name="Chen F."/>
            <person name="Li Y."/>
            <person name="Wang G."/>
        </authorList>
    </citation>
    <scope>NUCLEOTIDE SEQUENCE [LARGE SCALE GENOMIC DNA]</scope>
    <source>
        <strain evidence="2 3">T26</strain>
    </source>
</reference>
<comment type="subunit">
    <text evidence="1">Forms a complex composed of PxpA, PxpB and PxpC.</text>
</comment>
<dbReference type="InterPro" id="IPR011330">
    <property type="entry name" value="Glyco_hydro/deAcase_b/a-brl"/>
</dbReference>
<dbReference type="RefSeq" id="WP_043607740.1">
    <property type="nucleotide sequence ID" value="NZ_AXCY01000067.1"/>
</dbReference>
<keyword evidence="1" id="KW-0547">Nucleotide-binding</keyword>
<evidence type="ECO:0000313" key="2">
    <source>
        <dbReference type="EMBL" id="KGM09994.1"/>
    </source>
</evidence>
<dbReference type="InterPro" id="IPR005501">
    <property type="entry name" value="LamB/YcsF/PxpA-like"/>
</dbReference>
<dbReference type="SUPFAM" id="SSF88713">
    <property type="entry name" value="Glycoside hydrolase/deacetylase"/>
    <property type="match status" value="1"/>
</dbReference>
<dbReference type="NCBIfam" id="NF003814">
    <property type="entry name" value="PRK05406.1-3"/>
    <property type="match status" value="1"/>
</dbReference>
<dbReference type="HAMAP" id="MF_00691">
    <property type="entry name" value="PxpA"/>
    <property type="match status" value="1"/>
</dbReference>
<accession>A0A0A0BS56</accession>
<dbReference type="EC" id="3.5.2.9" evidence="1"/>
<dbReference type="NCBIfam" id="NF003816">
    <property type="entry name" value="PRK05406.1-5"/>
    <property type="match status" value="1"/>
</dbReference>
<dbReference type="EMBL" id="AXCY01000067">
    <property type="protein sequence ID" value="KGM09994.1"/>
    <property type="molecule type" value="Genomic_DNA"/>
</dbReference>
<dbReference type="AlphaFoldDB" id="A0A0A0BS56"/>
<evidence type="ECO:0000313" key="3">
    <source>
        <dbReference type="Proteomes" id="UP000029839"/>
    </source>
</evidence>
<proteinExistence type="inferred from homology"/>
<comment type="function">
    <text evidence="1">Catalyzes the cleavage of 5-oxoproline to form L-glutamate coupled to the hydrolysis of ATP to ADP and inorganic phosphate.</text>
</comment>
<comment type="similarity">
    <text evidence="1">Belongs to the LamB/PxpA family.</text>
</comment>
<comment type="caution">
    <text evidence="2">The sequence shown here is derived from an EMBL/GenBank/DDBJ whole genome shotgun (WGS) entry which is preliminary data.</text>
</comment>
<keyword evidence="1" id="KW-0067">ATP-binding</keyword>
<dbReference type="Proteomes" id="UP000029839">
    <property type="component" value="Unassembled WGS sequence"/>
</dbReference>
<dbReference type="Pfam" id="PF03746">
    <property type="entry name" value="LamB_YcsF"/>
    <property type="match status" value="1"/>
</dbReference>
<protein>
    <recommendedName>
        <fullName evidence="1">5-oxoprolinase subunit A</fullName>
        <shortName evidence="1">5-OPase subunit A</shortName>
        <ecNumber evidence="1">3.5.2.9</ecNumber>
    </recommendedName>
    <alternativeName>
        <fullName evidence="1">5-oxoprolinase (ATP-hydrolyzing) subunit A</fullName>
    </alternativeName>
</protein>
<dbReference type="CDD" id="cd10787">
    <property type="entry name" value="LamB_YcsF_like"/>
    <property type="match status" value="1"/>
</dbReference>
<dbReference type="GO" id="GO:0005524">
    <property type="term" value="F:ATP binding"/>
    <property type="evidence" value="ECO:0007669"/>
    <property type="project" value="UniProtKB-UniRule"/>
</dbReference>
<name>A0A0A0BS56_9CELL</name>
<evidence type="ECO:0000256" key="1">
    <source>
        <dbReference type="HAMAP-Rule" id="MF_00691"/>
    </source>
</evidence>
<dbReference type="GO" id="GO:0005975">
    <property type="term" value="P:carbohydrate metabolic process"/>
    <property type="evidence" value="ECO:0007669"/>
    <property type="project" value="InterPro"/>
</dbReference>
<comment type="catalytic activity">
    <reaction evidence="1">
        <text>5-oxo-L-proline + ATP + 2 H2O = L-glutamate + ADP + phosphate + H(+)</text>
        <dbReference type="Rhea" id="RHEA:10348"/>
        <dbReference type="ChEBI" id="CHEBI:15377"/>
        <dbReference type="ChEBI" id="CHEBI:15378"/>
        <dbReference type="ChEBI" id="CHEBI:29985"/>
        <dbReference type="ChEBI" id="CHEBI:30616"/>
        <dbReference type="ChEBI" id="CHEBI:43474"/>
        <dbReference type="ChEBI" id="CHEBI:58402"/>
        <dbReference type="ChEBI" id="CHEBI:456216"/>
        <dbReference type="EC" id="3.5.2.9"/>
    </reaction>
</comment>
<dbReference type="PANTHER" id="PTHR30292:SF0">
    <property type="entry name" value="5-OXOPROLINASE SUBUNIT A"/>
    <property type="match status" value="1"/>
</dbReference>
<dbReference type="Gene3D" id="3.20.20.370">
    <property type="entry name" value="Glycoside hydrolase/deacetylase"/>
    <property type="match status" value="1"/>
</dbReference>
<keyword evidence="3" id="KW-1185">Reference proteome</keyword>
<reference evidence="2 3" key="2">
    <citation type="journal article" date="2015" name="Stand. Genomic Sci.">
        <title>Draft genome sequence of Cellulomonas carbonis T26(T) and comparative analysis of six Cellulomonas genomes.</title>
        <authorList>
            <person name="Zhuang W."/>
            <person name="Zhang S."/>
            <person name="Xia X."/>
            <person name="Wang G."/>
        </authorList>
    </citation>
    <scope>NUCLEOTIDE SEQUENCE [LARGE SCALE GENOMIC DNA]</scope>
    <source>
        <strain evidence="2 3">T26</strain>
    </source>
</reference>
<keyword evidence="1" id="KW-0378">Hydrolase</keyword>
<dbReference type="GO" id="GO:0017168">
    <property type="term" value="F:5-oxoprolinase (ATP-hydrolyzing) activity"/>
    <property type="evidence" value="ECO:0007669"/>
    <property type="project" value="UniProtKB-UniRule"/>
</dbReference>
<organism evidence="2 3">
    <name type="scientific">Cellulomonas carbonis T26</name>
    <dbReference type="NCBI Taxonomy" id="947969"/>
    <lineage>
        <taxon>Bacteria</taxon>
        <taxon>Bacillati</taxon>
        <taxon>Actinomycetota</taxon>
        <taxon>Actinomycetes</taxon>
        <taxon>Micrococcales</taxon>
        <taxon>Cellulomonadaceae</taxon>
        <taxon>Cellulomonas</taxon>
    </lineage>
</organism>
<sequence>MDLNSDLGESFGAWTMGDDAAILPHVTSANVACGFHGGDARTARVTCEAAVRHGVVVGAHVSYRDLAGFGRRFVDVAPAELTDEVVYQVGALQAIARASGTRVSYVKPHGALYNAVVHHESHARALVRGVLDVDPTLPVLVLPGSVVATVARDAGVRVVAEAFPDRAYAPDGTLVPRSHEGAVLHDAGAIAERAVRMATDGSVEAADGTSVRVDVETLCLHGDSPSAVAAAVATRRALDGAGVDVASFVRPHG</sequence>
<gene>
    <name evidence="1" type="primary">pxpA</name>
    <name evidence="2" type="ORF">N868_17305</name>
</gene>